<reference evidence="1 2" key="1">
    <citation type="journal article" date="2022" name="Hortic Res">
        <title>A haplotype resolved chromosomal level avocado genome allows analysis of novel avocado genes.</title>
        <authorList>
            <person name="Nath O."/>
            <person name="Fletcher S.J."/>
            <person name="Hayward A."/>
            <person name="Shaw L.M."/>
            <person name="Masouleh A.K."/>
            <person name="Furtado A."/>
            <person name="Henry R.J."/>
            <person name="Mitter N."/>
        </authorList>
    </citation>
    <scope>NUCLEOTIDE SEQUENCE [LARGE SCALE GENOMIC DNA]</scope>
    <source>
        <strain evidence="2">cv. Hass</strain>
    </source>
</reference>
<gene>
    <name evidence="1" type="ORF">MRB53_010809</name>
</gene>
<accession>A0ACC2LTT5</accession>
<comment type="caution">
    <text evidence="1">The sequence shown here is derived from an EMBL/GenBank/DDBJ whole genome shotgun (WGS) entry which is preliminary data.</text>
</comment>
<organism evidence="1 2">
    <name type="scientific">Persea americana</name>
    <name type="common">Avocado</name>
    <dbReference type="NCBI Taxonomy" id="3435"/>
    <lineage>
        <taxon>Eukaryota</taxon>
        <taxon>Viridiplantae</taxon>
        <taxon>Streptophyta</taxon>
        <taxon>Embryophyta</taxon>
        <taxon>Tracheophyta</taxon>
        <taxon>Spermatophyta</taxon>
        <taxon>Magnoliopsida</taxon>
        <taxon>Magnoliidae</taxon>
        <taxon>Laurales</taxon>
        <taxon>Lauraceae</taxon>
        <taxon>Persea</taxon>
    </lineage>
</organism>
<protein>
    <submittedName>
        <fullName evidence="1">Uncharacterized protein</fullName>
    </submittedName>
</protein>
<evidence type="ECO:0000313" key="2">
    <source>
        <dbReference type="Proteomes" id="UP001234297"/>
    </source>
</evidence>
<dbReference type="EMBL" id="CM056811">
    <property type="protein sequence ID" value="KAJ8636542.1"/>
    <property type="molecule type" value="Genomic_DNA"/>
</dbReference>
<sequence length="174" mass="19625">MGTEILHPQDFLNERLRSVHGRRQPYSSPSPNPRSFRRSAPRSEPKRREPRKSPNPNPNLVMGQVTILRRGESLDSMRVRGNDRREAVSFDDRDLIVTGTERLGPEPESVKKEVRMTDLRTALAVQSHMYAGSAFSQSPSPSSLPLPTFSRRKVGIAVVDDSATKDLRRLLRIG</sequence>
<name>A0ACC2LTT5_PERAE</name>
<dbReference type="Proteomes" id="UP001234297">
    <property type="component" value="Chromosome 3"/>
</dbReference>
<proteinExistence type="predicted"/>
<keyword evidence="2" id="KW-1185">Reference proteome</keyword>
<evidence type="ECO:0000313" key="1">
    <source>
        <dbReference type="EMBL" id="KAJ8636542.1"/>
    </source>
</evidence>